<gene>
    <name evidence="1" type="ORF">TWF694_011156</name>
</gene>
<evidence type="ECO:0000313" key="1">
    <source>
        <dbReference type="EMBL" id="KAK6538277.1"/>
    </source>
</evidence>
<name>A0AAV9X878_9PEZI</name>
<dbReference type="Proteomes" id="UP001365542">
    <property type="component" value="Unassembled WGS sequence"/>
</dbReference>
<dbReference type="EMBL" id="JAVHJO010000008">
    <property type="protein sequence ID" value="KAK6538277.1"/>
    <property type="molecule type" value="Genomic_DNA"/>
</dbReference>
<keyword evidence="2" id="KW-1185">Reference proteome</keyword>
<organism evidence="1 2">
    <name type="scientific">Orbilia ellipsospora</name>
    <dbReference type="NCBI Taxonomy" id="2528407"/>
    <lineage>
        <taxon>Eukaryota</taxon>
        <taxon>Fungi</taxon>
        <taxon>Dikarya</taxon>
        <taxon>Ascomycota</taxon>
        <taxon>Pezizomycotina</taxon>
        <taxon>Orbiliomycetes</taxon>
        <taxon>Orbiliales</taxon>
        <taxon>Orbiliaceae</taxon>
        <taxon>Orbilia</taxon>
    </lineage>
</organism>
<dbReference type="AlphaFoldDB" id="A0AAV9X878"/>
<reference evidence="1 2" key="1">
    <citation type="submission" date="2019-10" db="EMBL/GenBank/DDBJ databases">
        <authorList>
            <person name="Palmer J.M."/>
        </authorList>
    </citation>
    <scope>NUCLEOTIDE SEQUENCE [LARGE SCALE GENOMIC DNA]</scope>
    <source>
        <strain evidence="1 2">TWF694</strain>
    </source>
</reference>
<sequence>MTEVMNRLDEWGVLKIVSDGRRQYNYYIGSYSAWGYFMLSSSYPLPPTNASSGSLSPFRSILFYHHRQSPSPSRTRYDTIINNTNVGDLGSRQLPVLFSRLIARCLRTHGHLTRTAAASNFRRQLTERTDERSE</sequence>
<accession>A0AAV9X878</accession>
<proteinExistence type="predicted"/>
<comment type="caution">
    <text evidence="1">The sequence shown here is derived from an EMBL/GenBank/DDBJ whole genome shotgun (WGS) entry which is preliminary data.</text>
</comment>
<evidence type="ECO:0000313" key="2">
    <source>
        <dbReference type="Proteomes" id="UP001365542"/>
    </source>
</evidence>
<protein>
    <submittedName>
        <fullName evidence="1">Uncharacterized protein</fullName>
    </submittedName>
</protein>